<evidence type="ECO:0000313" key="1">
    <source>
        <dbReference type="EMBL" id="KAK3261708.1"/>
    </source>
</evidence>
<dbReference type="InterPro" id="IPR015421">
    <property type="entry name" value="PyrdxlP-dep_Trfase_major"/>
</dbReference>
<accession>A0AAE0KUY8</accession>
<dbReference type="Proteomes" id="UP001190700">
    <property type="component" value="Unassembled WGS sequence"/>
</dbReference>
<gene>
    <name evidence="1" type="ORF">CYMTET_29397</name>
</gene>
<dbReference type="AlphaFoldDB" id="A0AAE0KUY8"/>
<evidence type="ECO:0000313" key="2">
    <source>
        <dbReference type="Proteomes" id="UP001190700"/>
    </source>
</evidence>
<reference evidence="1 2" key="1">
    <citation type="journal article" date="2015" name="Genome Biol. Evol.">
        <title>Comparative Genomics of a Bacterivorous Green Alga Reveals Evolutionary Causalities and Consequences of Phago-Mixotrophic Mode of Nutrition.</title>
        <authorList>
            <person name="Burns J.A."/>
            <person name="Paasch A."/>
            <person name="Narechania A."/>
            <person name="Kim E."/>
        </authorList>
    </citation>
    <scope>NUCLEOTIDE SEQUENCE [LARGE SCALE GENOMIC DNA]</scope>
    <source>
        <strain evidence="1 2">PLY_AMNH</strain>
    </source>
</reference>
<sequence length="298" mass="32000">MSSTLQRSITYRTSHAVNPRLIRSLHVRKSTTLTANSRATLGKRDWIKRPNCHAEHIRVSACVNCSAEFEEERVNLAELSQAARIVADDLYIPYENVNGCIDLSTNSNHIALQAAGSSTGTAQDASTYVAALFESLQYGSLDTGRVAPFAGIHTALEAAAAALASDGKAILVAPPTSPGMVERLQAAGAQVALVEGGEEQRSPMVTVSELRIELDRATSKGIPVSAVIAGLPYQSAKEWGFWECMRMVARYLPLAAAVCMPCSEGRLCIHAGEANAPHATPETRREARPELMIADLLF</sequence>
<organism evidence="1 2">
    <name type="scientific">Cymbomonas tetramitiformis</name>
    <dbReference type="NCBI Taxonomy" id="36881"/>
    <lineage>
        <taxon>Eukaryota</taxon>
        <taxon>Viridiplantae</taxon>
        <taxon>Chlorophyta</taxon>
        <taxon>Pyramimonadophyceae</taxon>
        <taxon>Pyramimonadales</taxon>
        <taxon>Pyramimonadaceae</taxon>
        <taxon>Cymbomonas</taxon>
    </lineage>
</organism>
<dbReference type="SUPFAM" id="SSF53383">
    <property type="entry name" value="PLP-dependent transferases"/>
    <property type="match status" value="1"/>
</dbReference>
<dbReference type="Gene3D" id="3.40.640.10">
    <property type="entry name" value="Type I PLP-dependent aspartate aminotransferase-like (Major domain)"/>
    <property type="match status" value="1"/>
</dbReference>
<comment type="caution">
    <text evidence="1">The sequence shown here is derived from an EMBL/GenBank/DDBJ whole genome shotgun (WGS) entry which is preliminary data.</text>
</comment>
<dbReference type="InterPro" id="IPR015424">
    <property type="entry name" value="PyrdxlP-dep_Trfase"/>
</dbReference>
<name>A0AAE0KUY8_9CHLO</name>
<dbReference type="EMBL" id="LGRX02016721">
    <property type="protein sequence ID" value="KAK3261708.1"/>
    <property type="molecule type" value="Genomic_DNA"/>
</dbReference>
<protein>
    <submittedName>
        <fullName evidence="1">Uncharacterized protein</fullName>
    </submittedName>
</protein>
<keyword evidence="2" id="KW-1185">Reference proteome</keyword>
<proteinExistence type="predicted"/>